<evidence type="ECO:0000313" key="1">
    <source>
        <dbReference type="EMBL" id="RWS02033.1"/>
    </source>
</evidence>
<comment type="caution">
    <text evidence="1">The sequence shown here is derived from an EMBL/GenBank/DDBJ whole genome shotgun (WGS) entry which is preliminary data.</text>
</comment>
<dbReference type="SUPFAM" id="SSF48576">
    <property type="entry name" value="Terpenoid synthases"/>
    <property type="match status" value="1"/>
</dbReference>
<dbReference type="VEuPathDB" id="VectorBase:LDEU014353"/>
<organism evidence="1 2">
    <name type="scientific">Leptotrombidium deliense</name>
    <dbReference type="NCBI Taxonomy" id="299467"/>
    <lineage>
        <taxon>Eukaryota</taxon>
        <taxon>Metazoa</taxon>
        <taxon>Ecdysozoa</taxon>
        <taxon>Arthropoda</taxon>
        <taxon>Chelicerata</taxon>
        <taxon>Arachnida</taxon>
        <taxon>Acari</taxon>
        <taxon>Acariformes</taxon>
        <taxon>Trombidiformes</taxon>
        <taxon>Prostigmata</taxon>
        <taxon>Anystina</taxon>
        <taxon>Parasitengona</taxon>
        <taxon>Trombiculoidea</taxon>
        <taxon>Trombiculidae</taxon>
        <taxon>Leptotrombidium</taxon>
    </lineage>
</organism>
<dbReference type="Pfam" id="PF19086">
    <property type="entry name" value="Terpene_syn_C_2"/>
    <property type="match status" value="1"/>
</dbReference>
<name>A0A443QG82_9ACAR</name>
<gene>
    <name evidence="1" type="ORF">B4U80_12633</name>
</gene>
<dbReference type="Proteomes" id="UP000288716">
    <property type="component" value="Unassembled WGS sequence"/>
</dbReference>
<sequence>QGESGFRKLKREEVVKLGCQCCPDSEFERTVLLCKYLIHVILLDDLISMGIMGEYFDTLLNFENDLSKVMEMMDAAVNFPQDPITASFVDIWQQMKQLMNIKWQKRFAESFIWYVKCNGWEVENRKYKRVPQLGEYLT</sequence>
<evidence type="ECO:0000313" key="2">
    <source>
        <dbReference type="Proteomes" id="UP000288716"/>
    </source>
</evidence>
<accession>A0A443QG82</accession>
<dbReference type="AlphaFoldDB" id="A0A443QG82"/>
<feature type="non-terminal residue" evidence="1">
    <location>
        <position position="1"/>
    </location>
</feature>
<proteinExistence type="predicted"/>
<keyword evidence="2" id="KW-1185">Reference proteome</keyword>
<dbReference type="InterPro" id="IPR008949">
    <property type="entry name" value="Isoprenoid_synthase_dom_sf"/>
</dbReference>
<reference evidence="1 2" key="1">
    <citation type="journal article" date="2018" name="Gigascience">
        <title>Genomes of trombidid mites reveal novel predicted allergens and laterally-transferred genes associated with secondary metabolism.</title>
        <authorList>
            <person name="Dong X."/>
            <person name="Chaisiri K."/>
            <person name="Xia D."/>
            <person name="Armstrong S.D."/>
            <person name="Fang Y."/>
            <person name="Donnelly M.J."/>
            <person name="Kadowaki T."/>
            <person name="McGarry J.W."/>
            <person name="Darby A.C."/>
            <person name="Makepeace B.L."/>
        </authorList>
    </citation>
    <scope>NUCLEOTIDE SEQUENCE [LARGE SCALE GENOMIC DNA]</scope>
    <source>
        <strain evidence="1">UoL-UT</strain>
    </source>
</reference>
<dbReference type="EMBL" id="NCKV01056599">
    <property type="protein sequence ID" value="RWS02033.1"/>
    <property type="molecule type" value="Genomic_DNA"/>
</dbReference>
<dbReference type="Gene3D" id="1.10.600.10">
    <property type="entry name" value="Farnesyl Diphosphate Synthase"/>
    <property type="match status" value="1"/>
</dbReference>
<protein>
    <submittedName>
        <fullName evidence="1">Uncharacterized protein</fullName>
    </submittedName>
</protein>
<dbReference type="OrthoDB" id="2861623at2759"/>